<dbReference type="InterPro" id="IPR012675">
    <property type="entry name" value="Beta-grasp_dom_sf"/>
</dbReference>
<gene>
    <name evidence="13" type="primary">thiG</name>
    <name evidence="15" type="ORF">AUP44_01405</name>
</gene>
<feature type="active site" description="Schiff-base intermediate with DXP" evidence="13">
    <location>
        <position position="174"/>
    </location>
</feature>
<dbReference type="PANTHER" id="PTHR34266:SF2">
    <property type="entry name" value="THIAZOLE SYNTHASE"/>
    <property type="match status" value="1"/>
</dbReference>
<dbReference type="PANTHER" id="PTHR34266">
    <property type="entry name" value="THIAZOLE SYNTHASE"/>
    <property type="match status" value="1"/>
</dbReference>
<dbReference type="Pfam" id="PF02597">
    <property type="entry name" value="ThiS"/>
    <property type="match status" value="1"/>
</dbReference>
<keyword evidence="8 13" id="KW-0784">Thiamine biosynthesis</keyword>
<reference evidence="15 16" key="1">
    <citation type="submission" date="2015-12" db="EMBL/GenBank/DDBJ databases">
        <title>Genome sequence of Tistrella mobilis MCCC 1A02139.</title>
        <authorList>
            <person name="Lu L."/>
            <person name="Lai Q."/>
            <person name="Shao Z."/>
            <person name="Qian P."/>
        </authorList>
    </citation>
    <scope>NUCLEOTIDE SEQUENCE [LARGE SCALE GENOMIC DNA]</scope>
    <source>
        <strain evidence="15 16">MCCC 1A02139</strain>
    </source>
</reference>
<sequence length="331" mass="35058">MRLMINGEAREVAGEPTVAGLLSQLGLDARKIAVERNLEIVRRAAFETTQLADGDRLEIVHFIGGGSGADASAAPVEDPFVVAGRTFTSRLLVGTGKYKDFEETARAIEASGAEIVTVAVRRVNVTDPSAPMLMDYVDPKRYVYLPNTAGCFTADDAVRTLRLAREAGGWNLVKLEVLGDHKTLYPDVTETLKAAEALIRDGFDVMVYTSDDPIVAKKLEDLGCCAIMPLAAPIGSGLGIQNPVNIRIIVEQAKVPVLVDAGVGTPSEAAVAMELGCDGVLMNTAIAGAKDPVMMARAMKAAVEAGRLGYLAGRMPRKFYADPSSPLAGLI</sequence>
<keyword evidence="6 13" id="KW-0963">Cytoplasm</keyword>
<comment type="subunit">
    <text evidence="12 13">Homotetramer. Forms heterodimers with either ThiH or ThiS.</text>
</comment>
<dbReference type="EMBL" id="LPZR01000190">
    <property type="protein sequence ID" value="KYO50863.1"/>
    <property type="molecule type" value="Genomic_DNA"/>
</dbReference>
<dbReference type="EC" id="2.8.1.10" evidence="4 13"/>
<evidence type="ECO:0000256" key="1">
    <source>
        <dbReference type="ARBA" id="ARBA00002834"/>
    </source>
</evidence>
<dbReference type="InterPro" id="IPR016155">
    <property type="entry name" value="Mopterin_synth/thiamin_S_b"/>
</dbReference>
<dbReference type="HAMAP" id="MF_00443">
    <property type="entry name" value="ThiG"/>
    <property type="match status" value="1"/>
</dbReference>
<dbReference type="OrthoDB" id="9805935at2"/>
<evidence type="ECO:0000259" key="14">
    <source>
        <dbReference type="Pfam" id="PF05690"/>
    </source>
</evidence>
<dbReference type="Gene3D" id="3.20.20.70">
    <property type="entry name" value="Aldolase class I"/>
    <property type="match status" value="1"/>
</dbReference>
<dbReference type="Gene3D" id="3.10.20.30">
    <property type="match status" value="1"/>
</dbReference>
<dbReference type="InterPro" id="IPR013785">
    <property type="entry name" value="Aldolase_TIM"/>
</dbReference>
<comment type="similarity">
    <text evidence="11 13">Belongs to the ThiG family.</text>
</comment>
<protein>
    <recommendedName>
        <fullName evidence="5 13">Thiazole synthase</fullName>
        <ecNumber evidence="4 13">2.8.1.10</ecNumber>
    </recommendedName>
</protein>
<dbReference type="UniPathway" id="UPA00060"/>
<dbReference type="SUPFAM" id="SSF110399">
    <property type="entry name" value="ThiG-like"/>
    <property type="match status" value="1"/>
</dbReference>
<evidence type="ECO:0000256" key="3">
    <source>
        <dbReference type="ARBA" id="ARBA00004948"/>
    </source>
</evidence>
<name>A0A161Q0M6_9PROT</name>
<dbReference type="InterPro" id="IPR008867">
    <property type="entry name" value="ThiG"/>
</dbReference>
<comment type="function">
    <text evidence="1 13">Catalyzes the rearrangement of 1-deoxy-D-xylulose 5-phosphate (DXP) to produce the thiazole phosphate moiety of thiamine. Sulfur is provided by the thiocarboxylate moiety of the carrier protein ThiS. In vitro, sulfur can be provided by H(2)S.</text>
</comment>
<dbReference type="Pfam" id="PF05690">
    <property type="entry name" value="ThiG"/>
    <property type="match status" value="1"/>
</dbReference>
<dbReference type="FunFam" id="3.20.20.70:FF:000049">
    <property type="entry name" value="Thiazole synthase"/>
    <property type="match status" value="1"/>
</dbReference>
<evidence type="ECO:0000313" key="15">
    <source>
        <dbReference type="EMBL" id="KYO50863.1"/>
    </source>
</evidence>
<feature type="binding site" evidence="13">
    <location>
        <begin position="283"/>
        <end position="284"/>
    </location>
    <ligand>
        <name>1-deoxy-D-xylulose 5-phosphate</name>
        <dbReference type="ChEBI" id="CHEBI:57792"/>
    </ligand>
</feature>
<evidence type="ECO:0000256" key="12">
    <source>
        <dbReference type="ARBA" id="ARBA00062692"/>
    </source>
</evidence>
<comment type="catalytic activity">
    <reaction evidence="10 13">
        <text>[ThiS sulfur-carrier protein]-C-terminal-Gly-aminoethanethioate + 2-iminoacetate + 1-deoxy-D-xylulose 5-phosphate = [ThiS sulfur-carrier protein]-C-terminal Gly-Gly + 2-[(2R,5Z)-2-carboxy-4-methylthiazol-5(2H)-ylidene]ethyl phosphate + 2 H2O + H(+)</text>
        <dbReference type="Rhea" id="RHEA:26297"/>
        <dbReference type="Rhea" id="RHEA-COMP:12909"/>
        <dbReference type="Rhea" id="RHEA-COMP:19908"/>
        <dbReference type="ChEBI" id="CHEBI:15377"/>
        <dbReference type="ChEBI" id="CHEBI:15378"/>
        <dbReference type="ChEBI" id="CHEBI:57792"/>
        <dbReference type="ChEBI" id="CHEBI:62899"/>
        <dbReference type="ChEBI" id="CHEBI:77846"/>
        <dbReference type="ChEBI" id="CHEBI:90778"/>
        <dbReference type="ChEBI" id="CHEBI:232372"/>
        <dbReference type="EC" id="2.8.1.10"/>
    </reaction>
</comment>
<dbReference type="CDD" id="cd00565">
    <property type="entry name" value="Ubl_ThiS"/>
    <property type="match status" value="1"/>
</dbReference>
<evidence type="ECO:0000256" key="10">
    <source>
        <dbReference type="ARBA" id="ARBA00049897"/>
    </source>
</evidence>
<comment type="caution">
    <text evidence="15">The sequence shown here is derived from an EMBL/GenBank/DDBJ whole genome shotgun (WGS) entry which is preliminary data.</text>
</comment>
<dbReference type="InterPro" id="IPR033983">
    <property type="entry name" value="Thiazole_synthase_ThiG"/>
</dbReference>
<organism evidence="15 16">
    <name type="scientific">Tistrella mobilis</name>
    <dbReference type="NCBI Taxonomy" id="171437"/>
    <lineage>
        <taxon>Bacteria</taxon>
        <taxon>Pseudomonadati</taxon>
        <taxon>Pseudomonadota</taxon>
        <taxon>Alphaproteobacteria</taxon>
        <taxon>Geminicoccales</taxon>
        <taxon>Geminicoccaceae</taxon>
        <taxon>Tistrella</taxon>
    </lineage>
</organism>
<accession>A0A161Q0M6</accession>
<evidence type="ECO:0000256" key="4">
    <source>
        <dbReference type="ARBA" id="ARBA00011960"/>
    </source>
</evidence>
<feature type="domain" description="Thiazole synthase ThiG" evidence="14">
    <location>
        <begin position="82"/>
        <end position="326"/>
    </location>
</feature>
<evidence type="ECO:0000256" key="11">
    <source>
        <dbReference type="ARBA" id="ARBA00060826"/>
    </source>
</evidence>
<comment type="subcellular location">
    <subcellularLocation>
        <location evidence="2 13">Cytoplasm</location>
    </subcellularLocation>
</comment>
<dbReference type="GO" id="GO:1990107">
    <property type="term" value="F:thiazole synthase activity"/>
    <property type="evidence" value="ECO:0007669"/>
    <property type="project" value="UniProtKB-EC"/>
</dbReference>
<evidence type="ECO:0000256" key="7">
    <source>
        <dbReference type="ARBA" id="ARBA00022679"/>
    </source>
</evidence>
<evidence type="ECO:0000313" key="16">
    <source>
        <dbReference type="Proteomes" id="UP000075787"/>
    </source>
</evidence>
<dbReference type="InterPro" id="IPR010035">
    <property type="entry name" value="Thi_S"/>
</dbReference>
<comment type="pathway">
    <text evidence="3 13">Cofactor biosynthesis; thiamine diphosphate biosynthesis.</text>
</comment>
<dbReference type="Proteomes" id="UP000075787">
    <property type="component" value="Unassembled WGS sequence"/>
</dbReference>
<dbReference type="GO" id="GO:0005737">
    <property type="term" value="C:cytoplasm"/>
    <property type="evidence" value="ECO:0007669"/>
    <property type="project" value="UniProtKB-SubCell"/>
</dbReference>
<evidence type="ECO:0000256" key="8">
    <source>
        <dbReference type="ARBA" id="ARBA00022977"/>
    </source>
</evidence>
<dbReference type="NCBIfam" id="TIGR01683">
    <property type="entry name" value="thiS"/>
    <property type="match status" value="1"/>
</dbReference>
<feature type="binding site" evidence="13">
    <location>
        <position position="235"/>
    </location>
    <ligand>
        <name>1-deoxy-D-xylulose 5-phosphate</name>
        <dbReference type="ChEBI" id="CHEBI:57792"/>
    </ligand>
</feature>
<keyword evidence="9 13" id="KW-0704">Schiff base</keyword>
<proteinExistence type="inferred from homology"/>
<dbReference type="SUPFAM" id="SSF54285">
    <property type="entry name" value="MoaD/ThiS"/>
    <property type="match status" value="1"/>
</dbReference>
<evidence type="ECO:0000256" key="13">
    <source>
        <dbReference type="HAMAP-Rule" id="MF_00443"/>
    </source>
</evidence>
<dbReference type="CDD" id="cd04728">
    <property type="entry name" value="ThiG"/>
    <property type="match status" value="1"/>
</dbReference>
<dbReference type="AlphaFoldDB" id="A0A161Q0M6"/>
<dbReference type="InterPro" id="IPR003749">
    <property type="entry name" value="ThiS/MoaD-like"/>
</dbReference>
<dbReference type="GO" id="GO:0009229">
    <property type="term" value="P:thiamine diphosphate biosynthetic process"/>
    <property type="evidence" value="ECO:0007669"/>
    <property type="project" value="UniProtKB-UniRule"/>
</dbReference>
<dbReference type="RefSeq" id="WP_062767444.1">
    <property type="nucleotide sequence ID" value="NZ_CP121027.1"/>
</dbReference>
<evidence type="ECO:0000256" key="5">
    <source>
        <dbReference type="ARBA" id="ARBA00019753"/>
    </source>
</evidence>
<evidence type="ECO:0000256" key="9">
    <source>
        <dbReference type="ARBA" id="ARBA00023270"/>
    </source>
</evidence>
<evidence type="ECO:0000256" key="2">
    <source>
        <dbReference type="ARBA" id="ARBA00004496"/>
    </source>
</evidence>
<keyword evidence="7 13" id="KW-0808">Transferase</keyword>
<dbReference type="GeneID" id="97240913"/>
<evidence type="ECO:0000256" key="6">
    <source>
        <dbReference type="ARBA" id="ARBA00022490"/>
    </source>
</evidence>
<feature type="binding site" evidence="13">
    <location>
        <begin position="261"/>
        <end position="262"/>
    </location>
    <ligand>
        <name>1-deoxy-D-xylulose 5-phosphate</name>
        <dbReference type="ChEBI" id="CHEBI:57792"/>
    </ligand>
</feature>